<keyword evidence="2 4" id="KW-0863">Zinc-finger</keyword>
<name>A0A183B8X5_9TREM</name>
<feature type="domain" description="PHD-type" evidence="6">
    <location>
        <begin position="406"/>
        <end position="458"/>
    </location>
</feature>
<dbReference type="Gene3D" id="3.30.40.10">
    <property type="entry name" value="Zinc/RING finger domain, C3HC4 (zinc finger)"/>
    <property type="match status" value="1"/>
</dbReference>
<dbReference type="Proteomes" id="UP000272942">
    <property type="component" value="Unassembled WGS sequence"/>
</dbReference>
<dbReference type="InterPro" id="IPR001965">
    <property type="entry name" value="Znf_PHD"/>
</dbReference>
<dbReference type="GO" id="GO:0006357">
    <property type="term" value="P:regulation of transcription by RNA polymerase II"/>
    <property type="evidence" value="ECO:0007669"/>
    <property type="project" value="InterPro"/>
</dbReference>
<dbReference type="InterPro" id="IPR011011">
    <property type="entry name" value="Znf_FYVE_PHD"/>
</dbReference>
<dbReference type="WBParaSite" id="ECPE_0001570001-mRNA-1">
    <property type="protein sequence ID" value="ECPE_0001570001-mRNA-1"/>
    <property type="gene ID" value="ECPE_0001570001"/>
</dbReference>
<evidence type="ECO:0000256" key="5">
    <source>
        <dbReference type="SAM" id="MobiDB-lite"/>
    </source>
</evidence>
<dbReference type="InterPro" id="IPR013083">
    <property type="entry name" value="Znf_RING/FYVE/PHD"/>
</dbReference>
<evidence type="ECO:0000313" key="9">
    <source>
        <dbReference type="WBParaSite" id="ECPE_0001570001-mRNA-1"/>
    </source>
</evidence>
<evidence type="ECO:0000313" key="8">
    <source>
        <dbReference type="Proteomes" id="UP000272942"/>
    </source>
</evidence>
<dbReference type="InterPro" id="IPR019786">
    <property type="entry name" value="Zinc_finger_PHD-type_CS"/>
</dbReference>
<keyword evidence="3" id="KW-0862">Zinc</keyword>
<proteinExistence type="predicted"/>
<dbReference type="AlphaFoldDB" id="A0A183B8X5"/>
<dbReference type="GO" id="GO:0000978">
    <property type="term" value="F:RNA polymerase II cis-regulatory region sequence-specific DNA binding"/>
    <property type="evidence" value="ECO:0007669"/>
    <property type="project" value="TreeGrafter"/>
</dbReference>
<feature type="compositionally biased region" description="Basic residues" evidence="5">
    <location>
        <begin position="327"/>
        <end position="339"/>
    </location>
</feature>
<keyword evidence="1" id="KW-0479">Metal-binding</keyword>
<dbReference type="PROSITE" id="PS50016">
    <property type="entry name" value="ZF_PHD_2"/>
    <property type="match status" value="1"/>
</dbReference>
<gene>
    <name evidence="7" type="ORF">ECPE_LOCUS15660</name>
</gene>
<reference evidence="7 8" key="2">
    <citation type="submission" date="2018-11" db="EMBL/GenBank/DDBJ databases">
        <authorList>
            <consortium name="Pathogen Informatics"/>
        </authorList>
    </citation>
    <scope>NUCLEOTIDE SEQUENCE [LARGE SCALE GENOMIC DNA]</scope>
    <source>
        <strain evidence="7 8">Egypt</strain>
    </source>
</reference>
<evidence type="ECO:0000313" key="7">
    <source>
        <dbReference type="EMBL" id="VDP92932.1"/>
    </source>
</evidence>
<dbReference type="SUPFAM" id="SSF57903">
    <property type="entry name" value="FYVE/PHD zinc finger"/>
    <property type="match status" value="1"/>
</dbReference>
<evidence type="ECO:0000256" key="3">
    <source>
        <dbReference type="ARBA" id="ARBA00022833"/>
    </source>
</evidence>
<feature type="compositionally biased region" description="Low complexity" evidence="5">
    <location>
        <begin position="270"/>
        <end position="279"/>
    </location>
</feature>
<feature type="region of interest" description="Disordered" evidence="5">
    <location>
        <begin position="296"/>
        <end position="403"/>
    </location>
</feature>
<dbReference type="Pfam" id="PF00628">
    <property type="entry name" value="PHD"/>
    <property type="match status" value="1"/>
</dbReference>
<dbReference type="OrthoDB" id="784962at2759"/>
<accession>A0A183B8X5</accession>
<evidence type="ECO:0000256" key="2">
    <source>
        <dbReference type="ARBA" id="ARBA00022771"/>
    </source>
</evidence>
<dbReference type="GO" id="GO:0008270">
    <property type="term" value="F:zinc ion binding"/>
    <property type="evidence" value="ECO:0007669"/>
    <property type="project" value="UniProtKB-KW"/>
</dbReference>
<evidence type="ECO:0000256" key="1">
    <source>
        <dbReference type="ARBA" id="ARBA00022723"/>
    </source>
</evidence>
<dbReference type="EMBL" id="UZAN01061359">
    <property type="protein sequence ID" value="VDP92932.1"/>
    <property type="molecule type" value="Genomic_DNA"/>
</dbReference>
<dbReference type="PANTHER" id="PTHR45975">
    <property type="entry name" value="NUCLEOSOME-REMODELING FACTOR SUBUNIT BPTF"/>
    <property type="match status" value="1"/>
</dbReference>
<sequence>SVPLNVYLDAQSVNHRTTYDLIDGAYPLSSRSTLQTRRGRPPLEIPEVSNEILEAKARARSLAAARAARASVLARKAKAERCAVEQRARVLRTQLIARRRLYLSLARALADEAVDEQKRPFIAADSESMEEEDSESPRVAQGRPRVSPVQTPGFPVRRPRGRPPTSGRYRMNRGLRRPLAASQVPYPSAPSDAANDGVDKEEQENKPEWTLNRGASTLRPRGMRRGSTPGRRGRPRGGGVSRPILTPRMPEALLPKSPLHSPTLNEASDDSSTPSTPSTCPALGDSRLEAILTMPDEEKTTEQPPYGSVTPERSAHTSRDTVDFGRGHRGTRRRTRRPFGRGCRGAARRPLVNVNETPLSRLTVHKISSPVNSPPPATAKQQSLQPQGQSIKAEPPTSTSPDESADIYCLCRTPYDPGRVYIACDRCDEWYHAECVGLTSQQAATHAGTYICPRCTDTKVPDVIVPDKLVLKQEPEPDESDGTTKTLYDSSLTVDLQSQLCTLLRDLQEHKMAWPFLHLPSPTKYPAFESLEDPKSKCPFVLTNECTPVHIVLYVVDFTLINIKQWCSCIHSLSRLMWFTSFYLYFRQCS</sequence>
<protein>
    <submittedName>
        <fullName evidence="9">PHD-type domain-containing protein</fullName>
    </submittedName>
</protein>
<feature type="region of interest" description="Disordered" evidence="5">
    <location>
        <begin position="122"/>
        <end position="283"/>
    </location>
</feature>
<dbReference type="PANTHER" id="PTHR45975:SF2">
    <property type="entry name" value="NUCLEOSOME-REMODELING FACTOR SUBUNIT BPTF"/>
    <property type="match status" value="1"/>
</dbReference>
<feature type="compositionally biased region" description="Basic and acidic residues" evidence="5">
    <location>
        <begin position="197"/>
        <end position="207"/>
    </location>
</feature>
<organism evidence="9">
    <name type="scientific">Echinostoma caproni</name>
    <dbReference type="NCBI Taxonomy" id="27848"/>
    <lineage>
        <taxon>Eukaryota</taxon>
        <taxon>Metazoa</taxon>
        <taxon>Spiralia</taxon>
        <taxon>Lophotrochozoa</taxon>
        <taxon>Platyhelminthes</taxon>
        <taxon>Trematoda</taxon>
        <taxon>Digenea</taxon>
        <taxon>Plagiorchiida</taxon>
        <taxon>Echinostomata</taxon>
        <taxon>Echinostomatoidea</taxon>
        <taxon>Echinostomatidae</taxon>
        <taxon>Echinostoma</taxon>
    </lineage>
</organism>
<dbReference type="SMART" id="SM00249">
    <property type="entry name" value="PHD"/>
    <property type="match status" value="1"/>
</dbReference>
<evidence type="ECO:0000256" key="4">
    <source>
        <dbReference type="PROSITE-ProRule" id="PRU00146"/>
    </source>
</evidence>
<feature type="compositionally biased region" description="Polar residues" evidence="5">
    <location>
        <begin position="379"/>
        <end position="402"/>
    </location>
</feature>
<dbReference type="InterPro" id="IPR019787">
    <property type="entry name" value="Znf_PHD-finger"/>
</dbReference>
<evidence type="ECO:0000259" key="6">
    <source>
        <dbReference type="PROSITE" id="PS50016"/>
    </source>
</evidence>
<dbReference type="GO" id="GO:0016589">
    <property type="term" value="C:NURF complex"/>
    <property type="evidence" value="ECO:0007669"/>
    <property type="project" value="InterPro"/>
</dbReference>
<dbReference type="InterPro" id="IPR038028">
    <property type="entry name" value="BPTF"/>
</dbReference>
<reference evidence="9" key="1">
    <citation type="submission" date="2016-06" db="UniProtKB">
        <authorList>
            <consortium name="WormBaseParasite"/>
        </authorList>
    </citation>
    <scope>IDENTIFICATION</scope>
</reference>
<feature type="compositionally biased region" description="Basic and acidic residues" evidence="5">
    <location>
        <begin position="313"/>
        <end position="326"/>
    </location>
</feature>
<keyword evidence="8" id="KW-1185">Reference proteome</keyword>
<dbReference type="PROSITE" id="PS01359">
    <property type="entry name" value="ZF_PHD_1"/>
    <property type="match status" value="1"/>
</dbReference>